<proteinExistence type="predicted"/>
<dbReference type="Proteomes" id="UP001302257">
    <property type="component" value="Chromosome"/>
</dbReference>
<feature type="transmembrane region" description="Helical" evidence="1">
    <location>
        <begin position="150"/>
        <end position="168"/>
    </location>
</feature>
<evidence type="ECO:0000313" key="4">
    <source>
        <dbReference type="Proteomes" id="UP001302257"/>
    </source>
</evidence>
<reference evidence="3 4" key="1">
    <citation type="submission" date="2023-08" db="EMBL/GenBank/DDBJ databases">
        <title>Rhodoferax potami sp. nov. and Rhodoferax mekongensis sp. nov., isolated from the Mekong River in Thailand.</title>
        <authorList>
            <person name="Kitikhun S."/>
            <person name="Charoenyingcharoen P."/>
            <person name="Siriarchawattana P."/>
            <person name="Likhitrattanapisal S."/>
            <person name="Nilsakha T."/>
            <person name="Chanpet A."/>
            <person name="Rattanawaree P."/>
            <person name="Ingsriswang S."/>
        </authorList>
    </citation>
    <scope>NUCLEOTIDE SEQUENCE [LARGE SCALE GENOMIC DNA]</scope>
    <source>
        <strain evidence="3 4">TBRC 17307</strain>
    </source>
</reference>
<keyword evidence="1" id="KW-1133">Transmembrane helix</keyword>
<dbReference type="SUPFAM" id="SSF48317">
    <property type="entry name" value="Acid phosphatase/Vanadium-dependent haloperoxidase"/>
    <property type="match status" value="1"/>
</dbReference>
<dbReference type="SMART" id="SM00014">
    <property type="entry name" value="acidPPc"/>
    <property type="match status" value="1"/>
</dbReference>
<dbReference type="InterPro" id="IPR036938">
    <property type="entry name" value="PAP2/HPO_sf"/>
</dbReference>
<feature type="transmembrane region" description="Helical" evidence="1">
    <location>
        <begin position="93"/>
        <end position="114"/>
    </location>
</feature>
<feature type="domain" description="Phosphatidic acid phosphatase type 2/haloperoxidase" evidence="2">
    <location>
        <begin position="98"/>
        <end position="217"/>
    </location>
</feature>
<name>A0ABZ0B490_9BURK</name>
<sequence>MSMHSTEDRTPALFWKLVAASILVALIPTLWPALDLRAAALFAGATPTIDSVNWWWVEWINALMPAAFRTMLAICAIAWLVSHFAQRWKAWRLPLAFVVCAGIAGPGAVVNWGFKEHWQRARPYQVENFGGTQQFTRAAVITDQCDNNCSFVSGHVACGFFFSSLMLIHARRRKLWLVVGTVSGLAIGFSRMSAVAHWLSDVLWAYPITLMSSWLVWQLLLKPYGLKRTDTNPAATSG</sequence>
<keyword evidence="4" id="KW-1185">Reference proteome</keyword>
<dbReference type="Gene3D" id="1.20.144.10">
    <property type="entry name" value="Phosphatidic acid phosphatase type 2/haloperoxidase"/>
    <property type="match status" value="1"/>
</dbReference>
<dbReference type="CDD" id="cd03396">
    <property type="entry name" value="PAP2_like_6"/>
    <property type="match status" value="1"/>
</dbReference>
<evidence type="ECO:0000259" key="2">
    <source>
        <dbReference type="SMART" id="SM00014"/>
    </source>
</evidence>
<dbReference type="EMBL" id="CP132507">
    <property type="protein sequence ID" value="WNO06455.1"/>
    <property type="molecule type" value="Genomic_DNA"/>
</dbReference>
<accession>A0ABZ0B490</accession>
<protein>
    <submittedName>
        <fullName evidence="3">Phosphatase PAP2 family protein</fullName>
    </submittedName>
</protein>
<keyword evidence="1" id="KW-0812">Transmembrane</keyword>
<dbReference type="Pfam" id="PF01569">
    <property type="entry name" value="PAP2"/>
    <property type="match status" value="1"/>
</dbReference>
<feature type="transmembrane region" description="Helical" evidence="1">
    <location>
        <begin position="54"/>
        <end position="81"/>
    </location>
</feature>
<organism evidence="3 4">
    <name type="scientific">Rhodoferax mekongensis</name>
    <dbReference type="NCBI Taxonomy" id="3068341"/>
    <lineage>
        <taxon>Bacteria</taxon>
        <taxon>Pseudomonadati</taxon>
        <taxon>Pseudomonadota</taxon>
        <taxon>Betaproteobacteria</taxon>
        <taxon>Burkholderiales</taxon>
        <taxon>Comamonadaceae</taxon>
        <taxon>Rhodoferax</taxon>
    </lineage>
</organism>
<dbReference type="RefSeq" id="WP_313869155.1">
    <property type="nucleotide sequence ID" value="NZ_CP132507.1"/>
</dbReference>
<keyword evidence="1" id="KW-0472">Membrane</keyword>
<gene>
    <name evidence="3" type="ORF">RAN89_08515</name>
</gene>
<evidence type="ECO:0000313" key="3">
    <source>
        <dbReference type="EMBL" id="WNO06455.1"/>
    </source>
</evidence>
<evidence type="ECO:0000256" key="1">
    <source>
        <dbReference type="SAM" id="Phobius"/>
    </source>
</evidence>
<feature type="transmembrane region" description="Helical" evidence="1">
    <location>
        <begin position="175"/>
        <end position="198"/>
    </location>
</feature>
<feature type="transmembrane region" description="Helical" evidence="1">
    <location>
        <begin position="204"/>
        <end position="221"/>
    </location>
</feature>
<dbReference type="InterPro" id="IPR000326">
    <property type="entry name" value="PAP2/HPO"/>
</dbReference>
<feature type="transmembrane region" description="Helical" evidence="1">
    <location>
        <begin position="12"/>
        <end position="34"/>
    </location>
</feature>